<comment type="similarity">
    <text evidence="1 2">Belongs to the glycosyl hydrolase 31 family.</text>
</comment>
<evidence type="ECO:0000256" key="3">
    <source>
        <dbReference type="SAM" id="SignalP"/>
    </source>
</evidence>
<feature type="domain" description="Glycoside hydrolase family 31 TIM barrel" evidence="4">
    <location>
        <begin position="256"/>
        <end position="580"/>
    </location>
</feature>
<dbReference type="Pfam" id="PF13802">
    <property type="entry name" value="Gal_mutarotas_2"/>
    <property type="match status" value="1"/>
</dbReference>
<dbReference type="Gene3D" id="2.60.40.1180">
    <property type="entry name" value="Golgi alpha-mannosidase II"/>
    <property type="match status" value="2"/>
</dbReference>
<organism evidence="8 9">
    <name type="scientific">Reichenbachiella ulvae</name>
    <dbReference type="NCBI Taxonomy" id="2980104"/>
    <lineage>
        <taxon>Bacteria</taxon>
        <taxon>Pseudomonadati</taxon>
        <taxon>Bacteroidota</taxon>
        <taxon>Cytophagia</taxon>
        <taxon>Cytophagales</taxon>
        <taxon>Reichenbachiellaceae</taxon>
        <taxon>Reichenbachiella</taxon>
    </lineage>
</organism>
<reference evidence="8 9" key="1">
    <citation type="submission" date="2022-10" db="EMBL/GenBank/DDBJ databases">
        <title>Comparative genomics and taxonomic characterization of three novel marine species of genus Reichenbachiella exhibiting antioxidant and polysaccharide degradation activities.</title>
        <authorList>
            <person name="Muhammad N."/>
            <person name="Lee Y.-J."/>
            <person name="Ko J."/>
            <person name="Kim S.-G."/>
        </authorList>
    </citation>
    <scope>NUCLEOTIDE SEQUENCE [LARGE SCALE GENOMIC DNA]</scope>
    <source>
        <strain evidence="8 9">ABR2-5</strain>
    </source>
</reference>
<feature type="signal peptide" evidence="3">
    <location>
        <begin position="1"/>
        <end position="20"/>
    </location>
</feature>
<evidence type="ECO:0000313" key="8">
    <source>
        <dbReference type="EMBL" id="MCV9387351.1"/>
    </source>
</evidence>
<dbReference type="Gene3D" id="3.20.20.80">
    <property type="entry name" value="Glycosidases"/>
    <property type="match status" value="1"/>
</dbReference>
<dbReference type="Gene3D" id="2.60.40.1760">
    <property type="entry name" value="glycosyl hydrolase (family 31)"/>
    <property type="match status" value="1"/>
</dbReference>
<keyword evidence="2" id="KW-0326">Glycosidase</keyword>
<evidence type="ECO:0000259" key="5">
    <source>
        <dbReference type="Pfam" id="PF13802"/>
    </source>
</evidence>
<dbReference type="Pfam" id="PF01055">
    <property type="entry name" value="Glyco_hydro_31_2nd"/>
    <property type="match status" value="1"/>
</dbReference>
<evidence type="ECO:0000256" key="2">
    <source>
        <dbReference type="RuleBase" id="RU361185"/>
    </source>
</evidence>
<dbReference type="InterPro" id="IPR051816">
    <property type="entry name" value="Glycosyl_Hydrolase_31"/>
</dbReference>
<feature type="domain" description="Glycosyl hydrolase family 31 C-terminal" evidence="7">
    <location>
        <begin position="588"/>
        <end position="674"/>
    </location>
</feature>
<feature type="chain" id="PRO_5046153841" evidence="3">
    <location>
        <begin position="21"/>
        <end position="803"/>
    </location>
</feature>
<dbReference type="InterPro" id="IPR013780">
    <property type="entry name" value="Glyco_hydro_b"/>
</dbReference>
<dbReference type="InterPro" id="IPR011013">
    <property type="entry name" value="Gal_mutarotase_sf_dom"/>
</dbReference>
<protein>
    <submittedName>
        <fullName evidence="8">DUF4968 domain-containing protein</fullName>
    </submittedName>
</protein>
<dbReference type="SUPFAM" id="SSF51445">
    <property type="entry name" value="(Trans)glycosidases"/>
    <property type="match status" value="1"/>
</dbReference>
<dbReference type="Proteomes" id="UP001300692">
    <property type="component" value="Unassembled WGS sequence"/>
</dbReference>
<dbReference type="InterPro" id="IPR033403">
    <property type="entry name" value="DUF5110"/>
</dbReference>
<sequence length="803" mass="91903">MKRGLFYFMLTVLLIGTAKAQQLVGDYTSGFKKEGNIVTLPYTDADVRLEFCQDRMVRVRTSWDRDFEAPEPYMVIKYDWDEVPVETEETTEAFTFQTNELKLVVNKSPFSIQVYNAEGHLLSKGMGHTKSNETVLSKKTLLPNEHFFGFGERMDQLDRTGRSVELNVGRGEGRPHLIGAYDVLQANYCPVPFFMSTRGYGIFLHNSFKSSWDMGASASDAYNFGAEGGELDYYFIYGPDFSEILDAYTDVTGKSPMINRFAFGLHVGTYSGGTWGYEEMTSTQYVVALVKKFRELGIPIDILHLDSTWRIFGKNGGKGATSFEWRETFDDPEAMFDSLYAMNINMAGVHLRPRFDNGNTLDLLDQAREKGYVYPEENNPGEFVNFFDQEATDWWWENGVKRVADQGAMFLKTDEGSAFGRKANESDKVGPTGKEIYKLHNVFPIAYAKAPYEKFQQYNQIRGMNHTREGFAGIQRYPFIFAGDWPSEWQYFEPVIKAGLNIGLSGVSYWTHCMGGFEHNADPELYIRWTQFGLLGPIAHLFGMDHPGYKEPWNYGEEAQRIFKTYDSLRYSLIPYLYTAGWETYQTGMPIMRALVLENQDDINTYNITDQYLLGESILVCPVTTKGAKSRPLYLPDGKWYNHWDGEIYEGGRDVHVVTPLDQMPIFYKAGSIVPSQLPVQYIDQNPLDHLVLTIYPGSQASYELYEDDGRTLDYQSGEYTTTSIEYSEKEEGKAIVIAENTMGYELPDRTYSVKIKTSEKPEDIRVTSGKKSKRLKEWSYDNGTLSFDVMKKYGQRIEINIR</sequence>
<dbReference type="CDD" id="cd14752">
    <property type="entry name" value="GH31_N"/>
    <property type="match status" value="1"/>
</dbReference>
<dbReference type="RefSeq" id="WP_264138176.1">
    <property type="nucleotide sequence ID" value="NZ_JAOYOD010000001.1"/>
</dbReference>
<name>A0ABT3CUH3_9BACT</name>
<comment type="caution">
    <text evidence="8">The sequence shown here is derived from an EMBL/GenBank/DDBJ whole genome shotgun (WGS) entry which is preliminary data.</text>
</comment>
<keyword evidence="2" id="KW-0378">Hydrolase</keyword>
<dbReference type="Pfam" id="PF17137">
    <property type="entry name" value="DUF5110"/>
    <property type="match status" value="1"/>
</dbReference>
<dbReference type="InterPro" id="IPR025887">
    <property type="entry name" value="Glyco_hydro_31_N_dom"/>
</dbReference>
<evidence type="ECO:0000259" key="4">
    <source>
        <dbReference type="Pfam" id="PF01055"/>
    </source>
</evidence>
<evidence type="ECO:0000259" key="7">
    <source>
        <dbReference type="Pfam" id="PF21365"/>
    </source>
</evidence>
<dbReference type="InterPro" id="IPR017853">
    <property type="entry name" value="GH"/>
</dbReference>
<evidence type="ECO:0000259" key="6">
    <source>
        <dbReference type="Pfam" id="PF17137"/>
    </source>
</evidence>
<dbReference type="PANTHER" id="PTHR43863">
    <property type="entry name" value="HYDROLASE, PUTATIVE (AFU_ORTHOLOGUE AFUA_1G03140)-RELATED"/>
    <property type="match status" value="1"/>
</dbReference>
<feature type="domain" description="Glycoside hydrolase family 31 N-terminal" evidence="5">
    <location>
        <begin position="47"/>
        <end position="213"/>
    </location>
</feature>
<dbReference type="InterPro" id="IPR000322">
    <property type="entry name" value="Glyco_hydro_31_TIM"/>
</dbReference>
<feature type="domain" description="DUF5110" evidence="6">
    <location>
        <begin position="691"/>
        <end position="756"/>
    </location>
</feature>
<evidence type="ECO:0000256" key="1">
    <source>
        <dbReference type="ARBA" id="ARBA00007806"/>
    </source>
</evidence>
<gene>
    <name evidence="8" type="ORF">N7U62_11795</name>
</gene>
<dbReference type="CDD" id="cd06589">
    <property type="entry name" value="GH31"/>
    <property type="match status" value="1"/>
</dbReference>
<dbReference type="PANTHER" id="PTHR43863:SF2">
    <property type="entry name" value="MALTASE-GLUCOAMYLASE"/>
    <property type="match status" value="1"/>
</dbReference>
<accession>A0ABT3CUH3</accession>
<proteinExistence type="inferred from homology"/>
<dbReference type="SUPFAM" id="SSF74650">
    <property type="entry name" value="Galactose mutarotase-like"/>
    <property type="match status" value="1"/>
</dbReference>
<dbReference type="Pfam" id="PF21365">
    <property type="entry name" value="Glyco_hydro_31_3rd"/>
    <property type="match status" value="1"/>
</dbReference>
<evidence type="ECO:0000313" key="9">
    <source>
        <dbReference type="Proteomes" id="UP001300692"/>
    </source>
</evidence>
<dbReference type="EMBL" id="JAOYOD010000001">
    <property type="protein sequence ID" value="MCV9387351.1"/>
    <property type="molecule type" value="Genomic_DNA"/>
</dbReference>
<dbReference type="SUPFAM" id="SSF51011">
    <property type="entry name" value="Glycosyl hydrolase domain"/>
    <property type="match status" value="1"/>
</dbReference>
<dbReference type="InterPro" id="IPR048395">
    <property type="entry name" value="Glyco_hydro_31_C"/>
</dbReference>
<keyword evidence="3" id="KW-0732">Signal</keyword>
<keyword evidence="9" id="KW-1185">Reference proteome</keyword>